<comment type="function">
    <text evidence="8">Transfers a GMP moiety from GTP to Mo-molybdopterin (Mo-MPT) cofactor (Moco or molybdenum cofactor) to form Mo-molybdopterin guanine dinucleotide (Mo-MGD) cofactor.</text>
</comment>
<feature type="domain" description="MobA-like NTP transferase" evidence="9">
    <location>
        <begin position="7"/>
        <end position="152"/>
    </location>
</feature>
<evidence type="ECO:0000256" key="6">
    <source>
        <dbReference type="ARBA" id="ARBA00023134"/>
    </source>
</evidence>
<comment type="caution">
    <text evidence="8">Lacks conserved residue(s) required for the propagation of feature annotation.</text>
</comment>
<keyword evidence="2 8" id="KW-0808">Transferase</keyword>
<keyword evidence="7 8" id="KW-0501">Molybdenum cofactor biosynthesis</keyword>
<organism evidence="10 11">
    <name type="scientific">Alkalibaculum sporogenes</name>
    <dbReference type="NCBI Taxonomy" id="2655001"/>
    <lineage>
        <taxon>Bacteria</taxon>
        <taxon>Bacillati</taxon>
        <taxon>Bacillota</taxon>
        <taxon>Clostridia</taxon>
        <taxon>Eubacteriales</taxon>
        <taxon>Eubacteriaceae</taxon>
        <taxon>Alkalibaculum</taxon>
    </lineage>
</organism>
<feature type="binding site" evidence="8">
    <location>
        <begin position="10"/>
        <end position="12"/>
    </location>
    <ligand>
        <name>GTP</name>
        <dbReference type="ChEBI" id="CHEBI:37565"/>
    </ligand>
</feature>
<dbReference type="AlphaFoldDB" id="A0A6A7KBG0"/>
<evidence type="ECO:0000256" key="8">
    <source>
        <dbReference type="HAMAP-Rule" id="MF_00316"/>
    </source>
</evidence>
<keyword evidence="5 8" id="KW-0460">Magnesium</keyword>
<dbReference type="SUPFAM" id="SSF53448">
    <property type="entry name" value="Nucleotide-diphospho-sugar transferases"/>
    <property type="match status" value="1"/>
</dbReference>
<reference evidence="10 11" key="1">
    <citation type="submission" date="2019-10" db="EMBL/GenBank/DDBJ databases">
        <title>Alkalibaculum tamaniensis sp.nov., a new alkaliphilic acetogen, isolated on methoxylated aromatics from a mud volcano.</title>
        <authorList>
            <person name="Khomyakova M.A."/>
            <person name="Merkel A.Y."/>
            <person name="Bonch-Osmolovskaya E.A."/>
            <person name="Slobodkin A.I."/>
        </authorList>
    </citation>
    <scope>NUCLEOTIDE SEQUENCE [LARGE SCALE GENOMIC DNA]</scope>
    <source>
        <strain evidence="10 11">M08DMB</strain>
    </source>
</reference>
<evidence type="ECO:0000256" key="5">
    <source>
        <dbReference type="ARBA" id="ARBA00022842"/>
    </source>
</evidence>
<dbReference type="EMBL" id="WHNX01000024">
    <property type="protein sequence ID" value="MPW26685.1"/>
    <property type="molecule type" value="Genomic_DNA"/>
</dbReference>
<dbReference type="HAMAP" id="MF_00316">
    <property type="entry name" value="MobA"/>
    <property type="match status" value="1"/>
</dbReference>
<protein>
    <recommendedName>
        <fullName evidence="8">Probable molybdenum cofactor guanylyltransferase</fullName>
        <shortName evidence="8">MoCo guanylyltransferase</shortName>
        <ecNumber evidence="8">2.7.7.77</ecNumber>
    </recommendedName>
    <alternativeName>
        <fullName evidence="8">GTP:molybdopterin guanylyltransferase</fullName>
    </alternativeName>
    <alternativeName>
        <fullName evidence="8">Mo-MPT guanylyltransferase</fullName>
    </alternativeName>
    <alternativeName>
        <fullName evidence="8">Molybdopterin guanylyltransferase</fullName>
    </alternativeName>
    <alternativeName>
        <fullName evidence="8">Molybdopterin-guanine dinucleotide synthase</fullName>
        <shortName evidence="8">MGD synthase</shortName>
    </alternativeName>
</protein>
<comment type="cofactor">
    <cofactor evidence="8">
        <name>Mg(2+)</name>
        <dbReference type="ChEBI" id="CHEBI:18420"/>
    </cofactor>
</comment>
<evidence type="ECO:0000259" key="9">
    <source>
        <dbReference type="Pfam" id="PF12804"/>
    </source>
</evidence>
<name>A0A6A7KBG0_9FIRM</name>
<dbReference type="GO" id="GO:0005737">
    <property type="term" value="C:cytoplasm"/>
    <property type="evidence" value="ECO:0007669"/>
    <property type="project" value="UniProtKB-SubCell"/>
</dbReference>
<comment type="catalytic activity">
    <reaction evidence="8">
        <text>Mo-molybdopterin + GTP + H(+) = Mo-molybdopterin guanine dinucleotide + diphosphate</text>
        <dbReference type="Rhea" id="RHEA:34243"/>
        <dbReference type="ChEBI" id="CHEBI:15378"/>
        <dbReference type="ChEBI" id="CHEBI:33019"/>
        <dbReference type="ChEBI" id="CHEBI:37565"/>
        <dbReference type="ChEBI" id="CHEBI:71302"/>
        <dbReference type="ChEBI" id="CHEBI:71310"/>
        <dbReference type="EC" id="2.7.7.77"/>
    </reaction>
</comment>
<dbReference type="GO" id="GO:0061603">
    <property type="term" value="F:molybdenum cofactor guanylyltransferase activity"/>
    <property type="evidence" value="ECO:0007669"/>
    <property type="project" value="UniProtKB-EC"/>
</dbReference>
<dbReference type="Gene3D" id="3.90.550.10">
    <property type="entry name" value="Spore Coat Polysaccharide Biosynthesis Protein SpsA, Chain A"/>
    <property type="match status" value="1"/>
</dbReference>
<keyword evidence="6 8" id="KW-0342">GTP-binding</keyword>
<comment type="similarity">
    <text evidence="8">Belongs to the MobA family.</text>
</comment>
<keyword evidence="1 8" id="KW-0963">Cytoplasm</keyword>
<evidence type="ECO:0000256" key="2">
    <source>
        <dbReference type="ARBA" id="ARBA00022679"/>
    </source>
</evidence>
<keyword evidence="4 8" id="KW-0547">Nucleotide-binding</keyword>
<dbReference type="GO" id="GO:0006777">
    <property type="term" value="P:Mo-molybdopterin cofactor biosynthetic process"/>
    <property type="evidence" value="ECO:0007669"/>
    <property type="project" value="UniProtKB-KW"/>
</dbReference>
<dbReference type="CDD" id="cd02503">
    <property type="entry name" value="MobA"/>
    <property type="match status" value="1"/>
</dbReference>
<comment type="domain">
    <text evidence="8">The N-terminal domain determines nucleotide recognition and specific binding, while the C-terminal domain determines the specific binding to the target protein.</text>
</comment>
<dbReference type="EC" id="2.7.7.77" evidence="8"/>
<proteinExistence type="inferred from homology"/>
<gene>
    <name evidence="8" type="primary">mobA</name>
    <name evidence="10" type="ORF">GC105_12885</name>
</gene>
<dbReference type="InterPro" id="IPR025877">
    <property type="entry name" value="MobA-like_NTP_Trfase"/>
</dbReference>
<sequence>MKKFGTAIILAGGKSSRMGFDKQQLNVDNNRLINHIIHKLSKEFDEIIVVTNTPAYYSGLPCITVEDEIVQKGPLSGIHIGLKKSSSEYAYVIACDMPNIKFDYIKFMKDRINETKSDACITMFGTEWIEPFNGFYSKSILSDIESYLLRDRKSVFHLLKQVNCYYIDEVKAREYSPNWEMFLNLNTKEDLEKYVNNSINKSIG</sequence>
<evidence type="ECO:0000256" key="1">
    <source>
        <dbReference type="ARBA" id="ARBA00022490"/>
    </source>
</evidence>
<dbReference type="PANTHER" id="PTHR19136">
    <property type="entry name" value="MOLYBDENUM COFACTOR GUANYLYLTRANSFERASE"/>
    <property type="match status" value="1"/>
</dbReference>
<dbReference type="Pfam" id="PF12804">
    <property type="entry name" value="NTP_transf_3"/>
    <property type="match status" value="1"/>
</dbReference>
<feature type="binding site" evidence="8">
    <location>
        <position position="96"/>
    </location>
    <ligand>
        <name>Mg(2+)</name>
        <dbReference type="ChEBI" id="CHEBI:18420"/>
    </ligand>
</feature>
<dbReference type="GO" id="GO:0005525">
    <property type="term" value="F:GTP binding"/>
    <property type="evidence" value="ECO:0007669"/>
    <property type="project" value="UniProtKB-UniRule"/>
</dbReference>
<evidence type="ECO:0000256" key="3">
    <source>
        <dbReference type="ARBA" id="ARBA00022723"/>
    </source>
</evidence>
<feature type="binding site" evidence="8">
    <location>
        <position position="96"/>
    </location>
    <ligand>
        <name>GTP</name>
        <dbReference type="ChEBI" id="CHEBI:37565"/>
    </ligand>
</feature>
<dbReference type="Proteomes" id="UP000440004">
    <property type="component" value="Unassembled WGS sequence"/>
</dbReference>
<keyword evidence="11" id="KW-1185">Reference proteome</keyword>
<dbReference type="RefSeq" id="WP_152805453.1">
    <property type="nucleotide sequence ID" value="NZ_WHNX01000024.1"/>
</dbReference>
<dbReference type="InterPro" id="IPR013482">
    <property type="entry name" value="Molybde_CF_guanTrfase"/>
</dbReference>
<dbReference type="GO" id="GO:0046872">
    <property type="term" value="F:metal ion binding"/>
    <property type="evidence" value="ECO:0007669"/>
    <property type="project" value="UniProtKB-KW"/>
</dbReference>
<evidence type="ECO:0000256" key="7">
    <source>
        <dbReference type="ARBA" id="ARBA00023150"/>
    </source>
</evidence>
<evidence type="ECO:0000256" key="4">
    <source>
        <dbReference type="ARBA" id="ARBA00022741"/>
    </source>
</evidence>
<feature type="binding site" evidence="8">
    <location>
        <position position="22"/>
    </location>
    <ligand>
        <name>GTP</name>
        <dbReference type="ChEBI" id="CHEBI:37565"/>
    </ligand>
</feature>
<comment type="subcellular location">
    <subcellularLocation>
        <location evidence="8">Cytoplasm</location>
    </subcellularLocation>
</comment>
<accession>A0A6A7KBG0</accession>
<keyword evidence="3 8" id="KW-0479">Metal-binding</keyword>
<evidence type="ECO:0000313" key="11">
    <source>
        <dbReference type="Proteomes" id="UP000440004"/>
    </source>
</evidence>
<dbReference type="InterPro" id="IPR029044">
    <property type="entry name" value="Nucleotide-diphossugar_trans"/>
</dbReference>
<comment type="caution">
    <text evidence="10">The sequence shown here is derived from an EMBL/GenBank/DDBJ whole genome shotgun (WGS) entry which is preliminary data.</text>
</comment>
<evidence type="ECO:0000313" key="10">
    <source>
        <dbReference type="EMBL" id="MPW26685.1"/>
    </source>
</evidence>
<dbReference type="PANTHER" id="PTHR19136:SF81">
    <property type="entry name" value="MOLYBDENUM COFACTOR GUANYLYLTRANSFERASE"/>
    <property type="match status" value="1"/>
</dbReference>